<sequence length="240" mass="27152">MTRGLPQASIPILDGPKMIDLAPWQLSIPVDVPPRTIETAQLVKGYDSKYFGSGSKSIFFWAPVTGTKTDNAKYPRSEFRETWPDGTLRNWMYPDADNFLNAKLEVNQVPSSGKVVIGQIHAYESTEPMLKVEYQYKEADKAGDIVAKVRTRFDDDESKVYKIAEGVPLNEKFNYVIHLSRSGKLSVSARDVDWSKQISASWRDKPLYFKAGVYVQDHNGFSNEGGKATFYNLDIDHDRT</sequence>
<dbReference type="EMBL" id="RBTP01000076">
    <property type="protein sequence ID" value="RMT77030.1"/>
    <property type="molecule type" value="Genomic_DNA"/>
</dbReference>
<proteinExistence type="predicted"/>
<dbReference type="SUPFAM" id="SSF49899">
    <property type="entry name" value="Concanavalin A-like lectins/glucanases"/>
    <property type="match status" value="1"/>
</dbReference>
<keyword evidence="2" id="KW-0456">Lyase</keyword>
<dbReference type="Proteomes" id="UP000273854">
    <property type="component" value="Unassembled WGS sequence"/>
</dbReference>
<evidence type="ECO:0000259" key="1">
    <source>
        <dbReference type="Pfam" id="PF08787"/>
    </source>
</evidence>
<dbReference type="GO" id="GO:0016829">
    <property type="term" value="F:lyase activity"/>
    <property type="evidence" value="ECO:0007669"/>
    <property type="project" value="UniProtKB-KW"/>
</dbReference>
<dbReference type="AlphaFoldDB" id="A0A3M5NX61"/>
<protein>
    <submittedName>
        <fullName evidence="2">Lyase</fullName>
    </submittedName>
</protein>
<gene>
    <name evidence="2" type="ORF">ALP40_05343</name>
</gene>
<feature type="domain" description="Alginate lyase 2" evidence="1">
    <location>
        <begin position="19"/>
        <end position="237"/>
    </location>
</feature>
<reference evidence="2 3" key="1">
    <citation type="submission" date="2018-08" db="EMBL/GenBank/DDBJ databases">
        <title>Recombination of ecologically and evolutionarily significant loci maintains genetic cohesion in the Pseudomonas syringae species complex.</title>
        <authorList>
            <person name="Dillon M."/>
            <person name="Thakur S."/>
            <person name="Almeida R.N.D."/>
            <person name="Weir B.S."/>
            <person name="Guttman D.S."/>
        </authorList>
    </citation>
    <scope>NUCLEOTIDE SEQUENCE [LARGE SCALE GENOMIC DNA]</scope>
    <source>
        <strain evidence="2 3">ICMP 19473</strain>
    </source>
</reference>
<accession>A0A3M5NX61</accession>
<comment type="caution">
    <text evidence="2">The sequence shown here is derived from an EMBL/GenBank/DDBJ whole genome shotgun (WGS) entry which is preliminary data.</text>
</comment>
<name>A0A3M5NX61_PSEVI</name>
<dbReference type="InterPro" id="IPR013320">
    <property type="entry name" value="ConA-like_dom_sf"/>
</dbReference>
<organism evidence="2 3">
    <name type="scientific">Pseudomonas viridiflava</name>
    <name type="common">Phytomonas viridiflava</name>
    <dbReference type="NCBI Taxonomy" id="33069"/>
    <lineage>
        <taxon>Bacteria</taxon>
        <taxon>Pseudomonadati</taxon>
        <taxon>Pseudomonadota</taxon>
        <taxon>Gammaproteobacteria</taxon>
        <taxon>Pseudomonadales</taxon>
        <taxon>Pseudomonadaceae</taxon>
        <taxon>Pseudomonas</taxon>
    </lineage>
</organism>
<dbReference type="InterPro" id="IPR014895">
    <property type="entry name" value="Alginate_lyase_2"/>
</dbReference>
<evidence type="ECO:0000313" key="3">
    <source>
        <dbReference type="Proteomes" id="UP000273854"/>
    </source>
</evidence>
<dbReference type="Gene3D" id="2.60.120.200">
    <property type="match status" value="1"/>
</dbReference>
<dbReference type="Pfam" id="PF08787">
    <property type="entry name" value="Alginate_lyase2"/>
    <property type="match status" value="1"/>
</dbReference>
<evidence type="ECO:0000313" key="2">
    <source>
        <dbReference type="EMBL" id="RMT77030.1"/>
    </source>
</evidence>